<dbReference type="NCBIfam" id="NF047593">
    <property type="entry name" value="IS66_ISAeme5_TnpA"/>
    <property type="match status" value="1"/>
</dbReference>
<keyword evidence="2" id="KW-1185">Reference proteome</keyword>
<reference evidence="1" key="1">
    <citation type="submission" date="2020-08" db="EMBL/GenBank/DDBJ databases">
        <title>Genome public.</title>
        <authorList>
            <person name="Liu C."/>
            <person name="Sun Q."/>
        </authorList>
    </citation>
    <scope>NUCLEOTIDE SEQUENCE</scope>
    <source>
        <strain evidence="1">BX21</strain>
    </source>
</reference>
<organism evidence="1 2">
    <name type="scientific">Paratissierella segnis</name>
    <dbReference type="NCBI Taxonomy" id="2763679"/>
    <lineage>
        <taxon>Bacteria</taxon>
        <taxon>Bacillati</taxon>
        <taxon>Bacillota</taxon>
        <taxon>Tissierellia</taxon>
        <taxon>Tissierellales</taxon>
        <taxon>Tissierellaceae</taxon>
        <taxon>Paratissierella</taxon>
    </lineage>
</organism>
<dbReference type="AlphaFoldDB" id="A0A926EPU1"/>
<evidence type="ECO:0008006" key="3">
    <source>
        <dbReference type="Google" id="ProtNLM"/>
    </source>
</evidence>
<dbReference type="Proteomes" id="UP000601171">
    <property type="component" value="Unassembled WGS sequence"/>
</dbReference>
<dbReference type="EMBL" id="JACRTG010000012">
    <property type="protein sequence ID" value="MBC8587508.1"/>
    <property type="molecule type" value="Genomic_DNA"/>
</dbReference>
<proteinExistence type="predicted"/>
<gene>
    <name evidence="1" type="ORF">H8707_04545</name>
</gene>
<name>A0A926EPU1_9FIRM</name>
<evidence type="ECO:0000313" key="2">
    <source>
        <dbReference type="Proteomes" id="UP000601171"/>
    </source>
</evidence>
<sequence>MDMRSVNHQASLVEWRELIAECRRSGKSVKDWCAENSIIPSKYYYWLRVIRNETLVLANNHVPVPQPQFVEVKVKEENYGNEAYDSESSICATLKFDSFLLKINNGADVNTLEHTLRILKNLC</sequence>
<dbReference type="RefSeq" id="WP_262428960.1">
    <property type="nucleotide sequence ID" value="NZ_JACRTG010000012.1"/>
</dbReference>
<protein>
    <recommendedName>
        <fullName evidence="3">IS66 family insertion sequence element accessory protein TnpB</fullName>
    </recommendedName>
</protein>
<comment type="caution">
    <text evidence="1">The sequence shown here is derived from an EMBL/GenBank/DDBJ whole genome shotgun (WGS) entry which is preliminary data.</text>
</comment>
<accession>A0A926EPU1</accession>
<evidence type="ECO:0000313" key="1">
    <source>
        <dbReference type="EMBL" id="MBC8587508.1"/>
    </source>
</evidence>